<protein>
    <submittedName>
        <fullName evidence="3">SAM-dependent MidA family methyltransferase</fullName>
    </submittedName>
</protein>
<accession>A0ABR6RH05</accession>
<keyword evidence="4" id="KW-1185">Reference proteome</keyword>
<keyword evidence="2" id="KW-0808">Transferase</keyword>
<evidence type="ECO:0000256" key="2">
    <source>
        <dbReference type="ARBA" id="ARBA00022679"/>
    </source>
</evidence>
<organism evidence="3 4">
    <name type="scientific">Comamonas odontotermitis</name>
    <dbReference type="NCBI Taxonomy" id="379895"/>
    <lineage>
        <taxon>Bacteria</taxon>
        <taxon>Pseudomonadati</taxon>
        <taxon>Pseudomonadota</taxon>
        <taxon>Betaproteobacteria</taxon>
        <taxon>Burkholderiales</taxon>
        <taxon>Comamonadaceae</taxon>
        <taxon>Comamonas</taxon>
    </lineage>
</organism>
<dbReference type="PANTHER" id="PTHR12049:SF7">
    <property type="entry name" value="PROTEIN ARGININE METHYLTRANSFERASE NDUFAF7, MITOCHONDRIAL"/>
    <property type="match status" value="1"/>
</dbReference>
<proteinExistence type="predicted"/>
<gene>
    <name evidence="3" type="ORF">HNP33_002515</name>
</gene>
<dbReference type="InterPro" id="IPR038375">
    <property type="entry name" value="NDUFAF7_sf"/>
</dbReference>
<dbReference type="GO" id="GO:0032259">
    <property type="term" value="P:methylation"/>
    <property type="evidence" value="ECO:0007669"/>
    <property type="project" value="UniProtKB-KW"/>
</dbReference>
<dbReference type="InterPro" id="IPR029063">
    <property type="entry name" value="SAM-dependent_MTases_sf"/>
</dbReference>
<evidence type="ECO:0000313" key="4">
    <source>
        <dbReference type="Proteomes" id="UP000562492"/>
    </source>
</evidence>
<evidence type="ECO:0000313" key="3">
    <source>
        <dbReference type="EMBL" id="MBB6578433.1"/>
    </source>
</evidence>
<sequence>MLAKRAAEAIAQAGGWLAFDEFMRMALYEPGLGYYANTRSKFGVMPEEGSDFVTAPELSPVFGELVAAQVQDAFAHTQTSEVWEFGAGTGALAEQMLSALGDACTGYTIVDLSGSLRARQQERLARFGDKVRWASELPAQLQGVVVGNEVLDAMPVKLLLRRQGVWLERGVVLAAQEGDAISFGWAERPTALRPPVEPDLPADADYLTEIHPQAEAFVATLGDRMTRGAAIFIDYGFGESEYYHPQRHMGTLVCHHLHQVDSDPLALIGLKDITAHVNFTGIAVAAQDAGFEVLGYTSQAHFLINCGLAAKMEKLDVIARSKAAKLMLEHEMGEFFKAIMLAKGAAFWDAAGFVQGDRMHRL</sequence>
<dbReference type="SUPFAM" id="SSF53335">
    <property type="entry name" value="S-adenosyl-L-methionine-dependent methyltransferases"/>
    <property type="match status" value="1"/>
</dbReference>
<dbReference type="PANTHER" id="PTHR12049">
    <property type="entry name" value="PROTEIN ARGININE METHYLTRANSFERASE NDUFAF7, MITOCHONDRIAL"/>
    <property type="match status" value="1"/>
</dbReference>
<dbReference type="InterPro" id="IPR003788">
    <property type="entry name" value="NDUFAF7"/>
</dbReference>
<reference evidence="3 4" key="1">
    <citation type="submission" date="2020-08" db="EMBL/GenBank/DDBJ databases">
        <title>Functional genomics of gut bacteria from endangered species of beetles.</title>
        <authorList>
            <person name="Carlos-Shanley C."/>
        </authorList>
    </citation>
    <scope>NUCLEOTIDE SEQUENCE [LARGE SCALE GENOMIC DNA]</scope>
    <source>
        <strain evidence="3 4">S00124</strain>
    </source>
</reference>
<dbReference type="Proteomes" id="UP000562492">
    <property type="component" value="Unassembled WGS sequence"/>
</dbReference>
<dbReference type="GO" id="GO:0008168">
    <property type="term" value="F:methyltransferase activity"/>
    <property type="evidence" value="ECO:0007669"/>
    <property type="project" value="UniProtKB-KW"/>
</dbReference>
<name>A0ABR6RH05_9BURK</name>
<keyword evidence="1 3" id="KW-0489">Methyltransferase</keyword>
<dbReference type="EMBL" id="JACHKZ010000014">
    <property type="protein sequence ID" value="MBB6578433.1"/>
    <property type="molecule type" value="Genomic_DNA"/>
</dbReference>
<evidence type="ECO:0000256" key="1">
    <source>
        <dbReference type="ARBA" id="ARBA00022603"/>
    </source>
</evidence>
<dbReference type="Gene3D" id="3.40.50.12710">
    <property type="match status" value="1"/>
</dbReference>
<comment type="caution">
    <text evidence="3">The sequence shown here is derived from an EMBL/GenBank/DDBJ whole genome shotgun (WGS) entry which is preliminary data.</text>
</comment>
<dbReference type="Pfam" id="PF02636">
    <property type="entry name" value="Methyltransf_28"/>
    <property type="match status" value="1"/>
</dbReference>